<feature type="domain" description="Midasin AAA lid" evidence="3">
    <location>
        <begin position="10"/>
        <end position="85"/>
    </location>
</feature>
<dbReference type="InterPro" id="IPR027417">
    <property type="entry name" value="P-loop_NTPase"/>
</dbReference>
<dbReference type="GO" id="GO:0030687">
    <property type="term" value="C:preribosome, large subunit precursor"/>
    <property type="evidence" value="ECO:0007669"/>
    <property type="project" value="TreeGrafter"/>
</dbReference>
<dbReference type="PANTHER" id="PTHR48103:SF2">
    <property type="entry name" value="MIDASIN"/>
    <property type="match status" value="1"/>
</dbReference>
<dbReference type="GO" id="GO:0005524">
    <property type="term" value="F:ATP binding"/>
    <property type="evidence" value="ECO:0007669"/>
    <property type="project" value="UniProtKB-KW"/>
</dbReference>
<name>A0A180G5J4_PUCT1</name>
<dbReference type="Proteomes" id="UP000005240">
    <property type="component" value="Unassembled WGS sequence"/>
</dbReference>
<reference evidence="5" key="4">
    <citation type="submission" date="2025-05" db="UniProtKB">
        <authorList>
            <consortium name="EnsemblFungi"/>
        </authorList>
    </citation>
    <scope>IDENTIFICATION</scope>
    <source>
        <strain evidence="5">isolate 1-1 / race 1 (BBBD)</strain>
    </source>
</reference>
<evidence type="ECO:0000259" key="3">
    <source>
        <dbReference type="Pfam" id="PF17867"/>
    </source>
</evidence>
<dbReference type="Gene3D" id="3.40.50.300">
    <property type="entry name" value="P-loop containing nucleotide triphosphate hydrolases"/>
    <property type="match status" value="1"/>
</dbReference>
<dbReference type="EnsemblFungi" id="PTTG_10994-t43_1">
    <property type="protein sequence ID" value="PTTG_10994-t43_1-p1"/>
    <property type="gene ID" value="PTTG_10994"/>
</dbReference>
<dbReference type="GO" id="GO:0000055">
    <property type="term" value="P:ribosomal large subunit export from nucleus"/>
    <property type="evidence" value="ECO:0007669"/>
    <property type="project" value="TreeGrafter"/>
</dbReference>
<proteinExistence type="predicted"/>
<reference evidence="4" key="2">
    <citation type="submission" date="2016-05" db="EMBL/GenBank/DDBJ databases">
        <title>Comparative analysis highlights variable genome content of wheat rusts and divergence of the mating loci.</title>
        <authorList>
            <person name="Cuomo C.A."/>
            <person name="Bakkeren G."/>
            <person name="Szabo L."/>
            <person name="Khalil H."/>
            <person name="Joly D."/>
            <person name="Goldberg J."/>
            <person name="Young S."/>
            <person name="Zeng Q."/>
            <person name="Fellers J."/>
        </authorList>
    </citation>
    <scope>NUCLEOTIDE SEQUENCE [LARGE SCALE GENOMIC DNA]</scope>
    <source>
        <strain evidence="4">1-1 BBBD Race 1</strain>
    </source>
</reference>
<dbReference type="GO" id="GO:0000027">
    <property type="term" value="P:ribosomal large subunit assembly"/>
    <property type="evidence" value="ECO:0007669"/>
    <property type="project" value="TreeGrafter"/>
</dbReference>
<evidence type="ECO:0000256" key="2">
    <source>
        <dbReference type="ARBA" id="ARBA00022840"/>
    </source>
</evidence>
<keyword evidence="2" id="KW-0067">ATP-binding</keyword>
<reference evidence="5 6" key="3">
    <citation type="journal article" date="2017" name="G3 (Bethesda)">
        <title>Comparative analysis highlights variable genome content of wheat rusts and divergence of the mating loci.</title>
        <authorList>
            <person name="Cuomo C.A."/>
            <person name="Bakkeren G."/>
            <person name="Khalil H.B."/>
            <person name="Panwar V."/>
            <person name="Joly D."/>
            <person name="Linning R."/>
            <person name="Sakthikumar S."/>
            <person name="Song X."/>
            <person name="Adiconis X."/>
            <person name="Fan L."/>
            <person name="Goldberg J.M."/>
            <person name="Levin J.Z."/>
            <person name="Young S."/>
            <person name="Zeng Q."/>
            <person name="Anikster Y."/>
            <person name="Bruce M."/>
            <person name="Wang M."/>
            <person name="Yin C."/>
            <person name="McCallum B."/>
            <person name="Szabo L.J."/>
            <person name="Hulbert S."/>
            <person name="Chen X."/>
            <person name="Fellers J.P."/>
        </authorList>
    </citation>
    <scope>NUCLEOTIDE SEQUENCE</scope>
    <source>
        <strain evidence="5">isolate 1-1 / race 1 (BBBD)</strain>
        <strain evidence="6">Isolate 1-1 / race 1 (BBBD)</strain>
    </source>
</reference>
<organism evidence="4">
    <name type="scientific">Puccinia triticina (isolate 1-1 / race 1 (BBBD))</name>
    <name type="common">Brown leaf rust fungus</name>
    <dbReference type="NCBI Taxonomy" id="630390"/>
    <lineage>
        <taxon>Eukaryota</taxon>
        <taxon>Fungi</taxon>
        <taxon>Dikarya</taxon>
        <taxon>Basidiomycota</taxon>
        <taxon>Pucciniomycotina</taxon>
        <taxon>Pucciniomycetes</taxon>
        <taxon>Pucciniales</taxon>
        <taxon>Pucciniaceae</taxon>
        <taxon>Puccinia</taxon>
    </lineage>
</organism>
<dbReference type="GO" id="GO:0005634">
    <property type="term" value="C:nucleus"/>
    <property type="evidence" value="ECO:0007669"/>
    <property type="project" value="TreeGrafter"/>
</dbReference>
<dbReference type="OrthoDB" id="5186at2759"/>
<dbReference type="VEuPathDB" id="FungiDB:PTTG_10994"/>
<dbReference type="SUPFAM" id="SSF52540">
    <property type="entry name" value="P-loop containing nucleoside triphosphate hydrolases"/>
    <property type="match status" value="1"/>
</dbReference>
<dbReference type="Pfam" id="PF17867">
    <property type="entry name" value="AAA_lid_7"/>
    <property type="match status" value="1"/>
</dbReference>
<evidence type="ECO:0000256" key="1">
    <source>
        <dbReference type="ARBA" id="ARBA00022741"/>
    </source>
</evidence>
<dbReference type="AlphaFoldDB" id="A0A180G5J4"/>
<feature type="non-terminal residue" evidence="4">
    <location>
        <position position="266"/>
    </location>
</feature>
<evidence type="ECO:0000313" key="6">
    <source>
        <dbReference type="Proteomes" id="UP000005240"/>
    </source>
</evidence>
<gene>
    <name evidence="4" type="ORF">PTTG_10994</name>
</gene>
<protein>
    <submittedName>
        <fullName evidence="5">AAA_lid_7 domain-containing protein</fullName>
    </submittedName>
</protein>
<sequence length="266" mass="29592">MAPAFSQMAISKMTNKTGSFDSLGSPWEFNLRDLGRRLQITSMNGKYDLQPLSPVEYIDMIYTGRFRTQDDQATLAKISREFFKASSMSRDHQDMVELPSELIIGHSRVVKPSGLSWAPPIVSPLDIPTKLKWLPILTGPEKSGKSSLVKFLAARKGVQLRVFSLHSGTDTSDLIGGFEQSNMERQLIAIIEDTCQIIQQNLENSSPCRDASTTNLEMSCRDLKCLKSLIFSFDTEKLVAASVLDRLNPLFKGAGILQLAEKGMTR</sequence>
<reference evidence="4" key="1">
    <citation type="submission" date="2009-11" db="EMBL/GenBank/DDBJ databases">
        <authorList>
            <consortium name="The Broad Institute Genome Sequencing Platform"/>
            <person name="Ward D."/>
            <person name="Feldgarden M."/>
            <person name="Earl A."/>
            <person name="Young S.K."/>
            <person name="Zeng Q."/>
            <person name="Koehrsen M."/>
            <person name="Alvarado L."/>
            <person name="Berlin A."/>
            <person name="Bochicchio J."/>
            <person name="Borenstein D."/>
            <person name="Chapman S.B."/>
            <person name="Chen Z."/>
            <person name="Engels R."/>
            <person name="Freedman E."/>
            <person name="Gellesch M."/>
            <person name="Goldberg J."/>
            <person name="Griggs A."/>
            <person name="Gujja S."/>
            <person name="Heilman E."/>
            <person name="Heiman D."/>
            <person name="Hepburn T."/>
            <person name="Howarth C."/>
            <person name="Jen D."/>
            <person name="Larson L."/>
            <person name="Lewis B."/>
            <person name="Mehta T."/>
            <person name="Park D."/>
            <person name="Pearson M."/>
            <person name="Roberts A."/>
            <person name="Saif S."/>
            <person name="Shea T."/>
            <person name="Shenoy N."/>
            <person name="Sisk P."/>
            <person name="Stolte C."/>
            <person name="Sykes S."/>
            <person name="Thomson T."/>
            <person name="Walk T."/>
            <person name="White J."/>
            <person name="Yandava C."/>
            <person name="Izard J."/>
            <person name="Baranova O.V."/>
            <person name="Blanton J.M."/>
            <person name="Tanner A.C."/>
            <person name="Dewhirst F.E."/>
            <person name="Haas B."/>
            <person name="Nusbaum C."/>
            <person name="Birren B."/>
        </authorList>
    </citation>
    <scope>NUCLEOTIDE SEQUENCE [LARGE SCALE GENOMIC DNA]</scope>
    <source>
        <strain evidence="4">1-1 BBBD Race 1</strain>
    </source>
</reference>
<dbReference type="EMBL" id="ADAS02000239">
    <property type="protein sequence ID" value="OAV87957.1"/>
    <property type="molecule type" value="Genomic_DNA"/>
</dbReference>
<evidence type="ECO:0000313" key="5">
    <source>
        <dbReference type="EnsemblFungi" id="PTTG_10994-t43_1-p1"/>
    </source>
</evidence>
<evidence type="ECO:0000313" key="4">
    <source>
        <dbReference type="EMBL" id="OAV87957.1"/>
    </source>
</evidence>
<dbReference type="PANTHER" id="PTHR48103">
    <property type="entry name" value="MIDASIN-RELATED"/>
    <property type="match status" value="1"/>
</dbReference>
<accession>A0A180G5J4</accession>
<keyword evidence="6" id="KW-1185">Reference proteome</keyword>
<dbReference type="InterPro" id="IPR040848">
    <property type="entry name" value="AAA_lid_7"/>
</dbReference>
<keyword evidence="1" id="KW-0547">Nucleotide-binding</keyword>